<accession>A0A8D9ERP3</accession>
<organism evidence="2">
    <name type="scientific">Cacopsylla melanoneura</name>
    <dbReference type="NCBI Taxonomy" id="428564"/>
    <lineage>
        <taxon>Eukaryota</taxon>
        <taxon>Metazoa</taxon>
        <taxon>Ecdysozoa</taxon>
        <taxon>Arthropoda</taxon>
        <taxon>Hexapoda</taxon>
        <taxon>Insecta</taxon>
        <taxon>Pterygota</taxon>
        <taxon>Neoptera</taxon>
        <taxon>Paraneoptera</taxon>
        <taxon>Hemiptera</taxon>
        <taxon>Sternorrhyncha</taxon>
        <taxon>Psylloidea</taxon>
        <taxon>Psyllidae</taxon>
        <taxon>Psyllinae</taxon>
        <taxon>Cacopsylla</taxon>
    </lineage>
</organism>
<proteinExistence type="predicted"/>
<dbReference type="EMBL" id="HBUF01564566">
    <property type="protein sequence ID" value="CAG6763918.1"/>
    <property type="molecule type" value="Transcribed_RNA"/>
</dbReference>
<dbReference type="AlphaFoldDB" id="A0A8D9ERP3"/>
<feature type="region of interest" description="Disordered" evidence="1">
    <location>
        <begin position="204"/>
        <end position="227"/>
    </location>
</feature>
<sequence length="280" mass="32818">MKSTEKKKQQHRRLNLTTIINKGRVQMKNKLDGNRKENIPSIGMTLTVNEKEDEIGNTKPAMNLDHKIDIKKNRAKMNQVRVKKSVVKEEIATLLKVKRTVTNLLVLKVIKTAVINISQVVVVVETMQRKRFKKTTETIRTLNMNIMIEKEKNTNPLPKKKSHQRSILLNHALARLVVRQVKKKKKKYLKSLPNIANMLKKAAKRNMKKRKRNTLKKTRRNQKESVGIRVQNQKKAVVLTQVKKKEKRKRRNQNARNPALTVRITGERRNMARKSDYRMF</sequence>
<evidence type="ECO:0000313" key="2">
    <source>
        <dbReference type="EMBL" id="CAG6763918.1"/>
    </source>
</evidence>
<evidence type="ECO:0000256" key="1">
    <source>
        <dbReference type="SAM" id="MobiDB-lite"/>
    </source>
</evidence>
<name>A0A8D9ERP3_9HEMI</name>
<feature type="compositionally biased region" description="Basic residues" evidence="1">
    <location>
        <begin position="204"/>
        <end position="220"/>
    </location>
</feature>
<protein>
    <submittedName>
        <fullName evidence="2">Uncharacterized protein</fullName>
    </submittedName>
</protein>
<reference evidence="2" key="1">
    <citation type="submission" date="2021-05" db="EMBL/GenBank/DDBJ databases">
        <authorList>
            <person name="Alioto T."/>
            <person name="Alioto T."/>
            <person name="Gomez Garrido J."/>
        </authorList>
    </citation>
    <scope>NUCLEOTIDE SEQUENCE</scope>
</reference>